<dbReference type="InterPro" id="IPR036165">
    <property type="entry name" value="YefM-like_sf"/>
</dbReference>
<dbReference type="RefSeq" id="WP_203669399.1">
    <property type="nucleotide sequence ID" value="NZ_BONO01000022.1"/>
</dbReference>
<evidence type="ECO:0000313" key="4">
    <source>
        <dbReference type="Proteomes" id="UP000642125"/>
    </source>
</evidence>
<accession>A0A919PCZ9</accession>
<dbReference type="AlphaFoldDB" id="A0A919PCZ9"/>
<comment type="similarity">
    <text evidence="1 2">Belongs to the phD/YefM antitoxin family.</text>
</comment>
<dbReference type="Gene3D" id="3.40.1620.10">
    <property type="entry name" value="YefM-like domain"/>
    <property type="match status" value="1"/>
</dbReference>
<organism evidence="3 4">
    <name type="scientific">Cellulomonas pakistanensis</name>
    <dbReference type="NCBI Taxonomy" id="992287"/>
    <lineage>
        <taxon>Bacteria</taxon>
        <taxon>Bacillati</taxon>
        <taxon>Actinomycetota</taxon>
        <taxon>Actinomycetes</taxon>
        <taxon>Micrococcales</taxon>
        <taxon>Cellulomonadaceae</taxon>
        <taxon>Cellulomonas</taxon>
    </lineage>
</organism>
<evidence type="ECO:0000256" key="1">
    <source>
        <dbReference type="ARBA" id="ARBA00009981"/>
    </source>
</evidence>
<reference evidence="3" key="1">
    <citation type="submission" date="2021-01" db="EMBL/GenBank/DDBJ databases">
        <title>Whole genome shotgun sequence of Cellulomonas pakistanensis NBRC 110800.</title>
        <authorList>
            <person name="Komaki H."/>
            <person name="Tamura T."/>
        </authorList>
    </citation>
    <scope>NUCLEOTIDE SEQUENCE</scope>
    <source>
        <strain evidence="3">NBRC 110800</strain>
    </source>
</reference>
<name>A0A919PCZ9_9CELL</name>
<dbReference type="Pfam" id="PF02604">
    <property type="entry name" value="PhdYeFM_antitox"/>
    <property type="match status" value="1"/>
</dbReference>
<dbReference type="InterPro" id="IPR006442">
    <property type="entry name" value="Antitoxin_Phd/YefM"/>
</dbReference>
<protein>
    <recommendedName>
        <fullName evidence="2">Antitoxin</fullName>
    </recommendedName>
</protein>
<evidence type="ECO:0000313" key="3">
    <source>
        <dbReference type="EMBL" id="GIG37411.1"/>
    </source>
</evidence>
<comment type="caution">
    <text evidence="3">The sequence shown here is derived from an EMBL/GenBank/DDBJ whole genome shotgun (WGS) entry which is preliminary data.</text>
</comment>
<dbReference type="PANTHER" id="PTHR33713:SF10">
    <property type="entry name" value="ANTITOXIN YAFN"/>
    <property type="match status" value="1"/>
</dbReference>
<dbReference type="Proteomes" id="UP000642125">
    <property type="component" value="Unassembled WGS sequence"/>
</dbReference>
<sequence length="91" mass="10204">MEQTSLSDAKAHLSAYAADVVRTHNRISITRNGRRELVLMSAEDLDALEETLDVLRDEQLVRELRDAHREMADGSVSFDRPVWTGPDADAP</sequence>
<dbReference type="EMBL" id="BONO01000022">
    <property type="protein sequence ID" value="GIG37411.1"/>
    <property type="molecule type" value="Genomic_DNA"/>
</dbReference>
<keyword evidence="4" id="KW-1185">Reference proteome</keyword>
<gene>
    <name evidence="3" type="ORF">Cpa01nite_27920</name>
</gene>
<dbReference type="SUPFAM" id="SSF143120">
    <property type="entry name" value="YefM-like"/>
    <property type="match status" value="1"/>
</dbReference>
<dbReference type="InterPro" id="IPR051405">
    <property type="entry name" value="phD/YefM_antitoxin"/>
</dbReference>
<comment type="function">
    <text evidence="2">Antitoxin component of a type II toxin-antitoxin (TA) system.</text>
</comment>
<dbReference type="PANTHER" id="PTHR33713">
    <property type="entry name" value="ANTITOXIN YAFN-RELATED"/>
    <property type="match status" value="1"/>
</dbReference>
<dbReference type="NCBIfam" id="TIGR01552">
    <property type="entry name" value="phd_fam"/>
    <property type="match status" value="1"/>
</dbReference>
<evidence type="ECO:0000256" key="2">
    <source>
        <dbReference type="RuleBase" id="RU362080"/>
    </source>
</evidence>
<proteinExistence type="inferred from homology"/>